<dbReference type="PANTHER" id="PTHR35342:SF5">
    <property type="entry name" value="TRICARBOXYLIC TRANSPORT PROTEIN"/>
    <property type="match status" value="1"/>
</dbReference>
<feature type="transmembrane region" description="Helical" evidence="1">
    <location>
        <begin position="306"/>
        <end position="329"/>
    </location>
</feature>
<keyword evidence="1" id="KW-0472">Membrane</keyword>
<reference evidence="3 4" key="1">
    <citation type="submission" date="2015-09" db="EMBL/GenBank/DDBJ databases">
        <title>Draft genome sequence of Thermus scotoductus strain K1 isolated from a geothermal spring in Nagorno-Karabakh, Armenia.</title>
        <authorList>
            <person name="Saghatelyan A."/>
            <person name="Poghosyan L."/>
            <person name="Panosyan H."/>
            <person name="Birkeland N.-K."/>
        </authorList>
    </citation>
    <scope>NUCLEOTIDE SEQUENCE [LARGE SCALE GENOMIC DNA]</scope>
    <source>
        <strain evidence="3 4">K1</strain>
    </source>
</reference>
<dbReference type="Proteomes" id="UP000053099">
    <property type="component" value="Unassembled WGS sequence"/>
</dbReference>
<dbReference type="InterPro" id="IPR002823">
    <property type="entry name" value="DUF112_TM"/>
</dbReference>
<gene>
    <name evidence="3" type="ORF">AN926_04955</name>
</gene>
<feature type="transmembrane region" description="Helical" evidence="1">
    <location>
        <begin position="134"/>
        <end position="151"/>
    </location>
</feature>
<protein>
    <submittedName>
        <fullName evidence="3">C4-dicarboxylate ABC transporter</fullName>
    </submittedName>
</protein>
<comment type="caution">
    <text evidence="3">The sequence shown here is derived from an EMBL/GenBank/DDBJ whole genome shotgun (WGS) entry which is preliminary data.</text>
</comment>
<sequence length="497" mass="52560">MNLFSPEVLLAMLLGGLYGAVFGAMPGLTATLALSLFIPFALFLPPEVGLAAIVSLTATAIFAGDIGAVMARIPGTPASAAYTEEIHDLGQEQGPSYALGISAIFSALGSLVGTGLLVVGSLGMALVARQFSSFEYFWLVLLGVSSGILASPHMLKGLVAFALGMLLATIGYDPALGHPRFTFGNVNLLGGINFIVALIGLFGLSEVFYQLLKGPEAKPQPLSPGLLRVQGTARRFFLDPLRLAVRERWLFLRSALLGTFIGFLPGAGSDFAAWISSNLKRLTQGTKEQVVLAGTSANNAAVAGTWIPALSLGIPGDTLTAIILGLFLTLGIRPGPELFKTNLDLVVEIYLVFLVASVLIMPLVGYLGALLAGFALKLPRGVLLGIITGLTLIGAYAINNNPFDLYVLAVLGILGVLLRLGDFPLGQVVLGLVLGPLLEQHLMVSMIKTHWNLLSFFERPVAILLALANLGLLVGMLWLRLKQARKLQALRSLLEDK</sequence>
<evidence type="ECO:0000256" key="1">
    <source>
        <dbReference type="SAM" id="Phobius"/>
    </source>
</evidence>
<dbReference type="EMBL" id="LJJR01000012">
    <property type="protein sequence ID" value="KPD32126.1"/>
    <property type="molecule type" value="Genomic_DNA"/>
</dbReference>
<dbReference type="PATRIC" id="fig|37636.3.peg.47"/>
<feature type="transmembrane region" description="Helical" evidence="1">
    <location>
        <begin position="97"/>
        <end position="127"/>
    </location>
</feature>
<name>A0A0N0IQW0_THESC</name>
<feature type="transmembrane region" description="Helical" evidence="1">
    <location>
        <begin position="405"/>
        <end position="421"/>
    </location>
</feature>
<dbReference type="AlphaFoldDB" id="A0A0N0IQW0"/>
<feature type="transmembrane region" description="Helical" evidence="1">
    <location>
        <begin position="188"/>
        <end position="212"/>
    </location>
</feature>
<feature type="transmembrane region" description="Helical" evidence="1">
    <location>
        <begin position="20"/>
        <end position="43"/>
    </location>
</feature>
<dbReference type="PANTHER" id="PTHR35342">
    <property type="entry name" value="TRICARBOXYLIC TRANSPORT PROTEIN"/>
    <property type="match status" value="1"/>
</dbReference>
<organism evidence="3 4">
    <name type="scientific">Thermus scotoductus</name>
    <dbReference type="NCBI Taxonomy" id="37636"/>
    <lineage>
        <taxon>Bacteria</taxon>
        <taxon>Thermotogati</taxon>
        <taxon>Deinococcota</taxon>
        <taxon>Deinococci</taxon>
        <taxon>Thermales</taxon>
        <taxon>Thermaceae</taxon>
        <taxon>Thermus</taxon>
    </lineage>
</organism>
<accession>A0A0N0IQW0</accession>
<proteinExistence type="predicted"/>
<feature type="transmembrane region" description="Helical" evidence="1">
    <location>
        <begin position="428"/>
        <end position="447"/>
    </location>
</feature>
<feature type="transmembrane region" description="Helical" evidence="1">
    <location>
        <begin position="250"/>
        <end position="275"/>
    </location>
</feature>
<dbReference type="Pfam" id="PF01970">
    <property type="entry name" value="TctA"/>
    <property type="match status" value="1"/>
</dbReference>
<keyword evidence="1" id="KW-1133">Transmembrane helix</keyword>
<feature type="domain" description="DUF112" evidence="2">
    <location>
        <begin position="9"/>
        <end position="430"/>
    </location>
</feature>
<feature type="transmembrane region" description="Helical" evidence="1">
    <location>
        <begin position="50"/>
        <end position="73"/>
    </location>
</feature>
<evidence type="ECO:0000313" key="3">
    <source>
        <dbReference type="EMBL" id="KPD32126.1"/>
    </source>
</evidence>
<evidence type="ECO:0000313" key="4">
    <source>
        <dbReference type="Proteomes" id="UP000053099"/>
    </source>
</evidence>
<feature type="transmembrane region" description="Helical" evidence="1">
    <location>
        <begin position="381"/>
        <end position="399"/>
    </location>
</feature>
<feature type="transmembrane region" description="Helical" evidence="1">
    <location>
        <begin position="459"/>
        <end position="481"/>
    </location>
</feature>
<keyword evidence="1" id="KW-0812">Transmembrane</keyword>
<feature type="transmembrane region" description="Helical" evidence="1">
    <location>
        <begin position="349"/>
        <end position="374"/>
    </location>
</feature>
<evidence type="ECO:0000259" key="2">
    <source>
        <dbReference type="Pfam" id="PF01970"/>
    </source>
</evidence>
<feature type="transmembrane region" description="Helical" evidence="1">
    <location>
        <begin position="157"/>
        <end position="176"/>
    </location>
</feature>